<evidence type="ECO:0000259" key="1">
    <source>
        <dbReference type="Pfam" id="PF05048"/>
    </source>
</evidence>
<name>L0KZE5_METHD</name>
<proteinExistence type="predicted"/>
<dbReference type="SMART" id="SM00710">
    <property type="entry name" value="PbH1"/>
    <property type="match status" value="5"/>
</dbReference>
<dbReference type="OrthoDB" id="105642at2157"/>
<dbReference type="InterPro" id="IPR012334">
    <property type="entry name" value="Pectin_lyas_fold"/>
</dbReference>
<feature type="domain" description="Periplasmic copper-binding protein NosD beta helix" evidence="1">
    <location>
        <begin position="97"/>
        <end position="244"/>
    </location>
</feature>
<dbReference type="Proteomes" id="UP000010866">
    <property type="component" value="Chromosome"/>
</dbReference>
<dbReference type="RefSeq" id="WP_015324634.1">
    <property type="nucleotide sequence ID" value="NC_019977.1"/>
</dbReference>
<sequence>MATTVSSSAELIAALARGGTIEIEPGTYSIRRAAIAKSDTALVAADQTKKPVLQMAASHPSAPMLSGYNVDGVEFEDLILDGNFSKQPGAIRGRSELALCWLRNSDDVSMQNCLLRNGASDGLKLTTSDGAKILNNTVAHLGHDAFYFMYGCDNGVYAGNNVMTRTNSGGRWSYGAAGWDIHDNEIWSEIEPWSTGPGLEFDKRMFVKMKIHGNNFHTLNGSGIWLLGDIASCDKVSIYENTFDFVGRYYNNDLKYNGYSNAGIAGAGFDGVEIRDNMFKNLMYCIEMSEALYPISGNYRWNFNNNTVSNCRYGFRIDQARGSIRGSGNKLTGITTYSHNLKGTLNLVAPTSPVENAEPIDSGEVIQTILSVVDSAGKIGTQTIDIKTSAVAPRNSTLSLATVKLSVDGRYGTRNVEFLVSTASPETKLQTAVTGTDLLVSLTLKRKASSGSVQFLLPTLEASAGYNELKIRTADGRYGEAKLNIVLAEPPTPEPEPEPAIEPTPVENNIHFTLSVDTRNQRLYVNEKVGTSKIKTEGDGITGYLKLRTADNYYIEIPISGTMVKG</sequence>
<keyword evidence="3" id="KW-1185">Reference proteome</keyword>
<dbReference type="EMBL" id="CP003362">
    <property type="protein sequence ID" value="AGB49468.1"/>
    <property type="molecule type" value="Genomic_DNA"/>
</dbReference>
<dbReference type="InterPro" id="IPR011050">
    <property type="entry name" value="Pectin_lyase_fold/virulence"/>
</dbReference>
<dbReference type="STRING" id="867904.Metho_1238"/>
<dbReference type="InterPro" id="IPR006626">
    <property type="entry name" value="PbH1"/>
</dbReference>
<dbReference type="AlphaFoldDB" id="L0KZE5"/>
<reference evidence="3" key="1">
    <citation type="submission" date="2012-02" db="EMBL/GenBank/DDBJ databases">
        <title>Complete sequence of chromosome of Methanomethylovorans hollandica DSM 15978.</title>
        <authorList>
            <person name="Lucas S."/>
            <person name="Copeland A."/>
            <person name="Lapidus A."/>
            <person name="Glavina del Rio T."/>
            <person name="Dalin E."/>
            <person name="Tice H."/>
            <person name="Bruce D."/>
            <person name="Goodwin L."/>
            <person name="Pitluck S."/>
            <person name="Peters L."/>
            <person name="Mikhailova N."/>
            <person name="Held B."/>
            <person name="Kyrpides N."/>
            <person name="Mavromatis K."/>
            <person name="Ivanova N."/>
            <person name="Brettin T."/>
            <person name="Detter J.C."/>
            <person name="Han C."/>
            <person name="Larimer F."/>
            <person name="Land M."/>
            <person name="Hauser L."/>
            <person name="Markowitz V."/>
            <person name="Cheng J.-F."/>
            <person name="Hugenholtz P."/>
            <person name="Woyke T."/>
            <person name="Wu D."/>
            <person name="Spring S."/>
            <person name="Schroeder M."/>
            <person name="Brambilla E."/>
            <person name="Klenk H.-P."/>
            <person name="Eisen J.A."/>
        </authorList>
    </citation>
    <scope>NUCLEOTIDE SEQUENCE [LARGE SCALE GENOMIC DNA]</scope>
    <source>
        <strain evidence="3">DSM 15978 / NBRC 107637 / DMS1</strain>
    </source>
</reference>
<gene>
    <name evidence="2" type="ordered locus">Metho_1238</name>
</gene>
<dbReference type="Pfam" id="PF05048">
    <property type="entry name" value="NosD"/>
    <property type="match status" value="1"/>
</dbReference>
<protein>
    <recommendedName>
        <fullName evidence="1">Periplasmic copper-binding protein NosD beta helix domain-containing protein</fullName>
    </recommendedName>
</protein>
<dbReference type="SUPFAM" id="SSF51126">
    <property type="entry name" value="Pectin lyase-like"/>
    <property type="match status" value="1"/>
</dbReference>
<dbReference type="InterPro" id="IPR007742">
    <property type="entry name" value="NosD_dom"/>
</dbReference>
<evidence type="ECO:0000313" key="3">
    <source>
        <dbReference type="Proteomes" id="UP000010866"/>
    </source>
</evidence>
<dbReference type="Gene3D" id="2.160.20.10">
    <property type="entry name" value="Single-stranded right-handed beta-helix, Pectin lyase-like"/>
    <property type="match status" value="1"/>
</dbReference>
<dbReference type="HOGENOM" id="CLU_481138_0_0_2"/>
<evidence type="ECO:0000313" key="2">
    <source>
        <dbReference type="EMBL" id="AGB49468.1"/>
    </source>
</evidence>
<organism evidence="2 3">
    <name type="scientific">Methanomethylovorans hollandica (strain DSM 15978 / NBRC 107637 / DMS1)</name>
    <dbReference type="NCBI Taxonomy" id="867904"/>
    <lineage>
        <taxon>Archaea</taxon>
        <taxon>Methanobacteriati</taxon>
        <taxon>Methanobacteriota</taxon>
        <taxon>Stenosarchaea group</taxon>
        <taxon>Methanomicrobia</taxon>
        <taxon>Methanosarcinales</taxon>
        <taxon>Methanosarcinaceae</taxon>
        <taxon>Methanomethylovorans</taxon>
    </lineage>
</organism>
<dbReference type="KEGG" id="mhz:Metho_1238"/>
<dbReference type="GeneID" id="14407047"/>
<accession>L0KZE5</accession>